<evidence type="ECO:0000259" key="15">
    <source>
        <dbReference type="SMART" id="SM00235"/>
    </source>
</evidence>
<feature type="binding site" evidence="14">
    <location>
        <position position="412"/>
    </location>
    <ligand>
        <name>Zn(2+)</name>
        <dbReference type="ChEBI" id="CHEBI:29105"/>
        <label>1</label>
    </ligand>
</feature>
<dbReference type="PANTHER" id="PTHR10201:SF29">
    <property type="entry name" value="72 KDA TYPE IV COLLAGENASE"/>
    <property type="match status" value="1"/>
</dbReference>
<evidence type="ECO:0000256" key="1">
    <source>
        <dbReference type="ARBA" id="ARBA00004498"/>
    </source>
</evidence>
<dbReference type="EMBL" id="BAAFJT010000001">
    <property type="protein sequence ID" value="GAB0180612.1"/>
    <property type="molecule type" value="Genomic_DNA"/>
</dbReference>
<sequence>MQQAEAAEVARPAVVISCSNVAFWRVPLRTRLSLGNLEREVPADWKLANVVPVFKKGKKEDPGLEGVVSKFADDTKLGGAVDSIEGGGALQRDLDRLENWAMTNHMRFNKGKCWILHLGRGNHGYTYRLGDETLETSHAERDFGVLVNSKLNMSQQCAQAARKANRIPGCIKHGIASRSREVIVPLYTALVRPHLEYCVQFWVPQYKKDTQLLESVQRRATKMVKGLEGKTYEARLKSLGLFSLEKRRLRGDLIMAYSFLTRGSEGAAQLKPELQSKTDFENIKVYLDKFFPVLTKTQSLSLEERIKEMQRFFHLTVTGKLNAETEETMKQPRCGVPDIAGYKLFPGNPRWKKTHLTYKIVSYTPDLPQKKVDDAIRRAFKVWSDVTPLQFSRVYRGYADIVIGFAHREHGDGYPFDGRGNTLAHAFAPGEGLGGDAHFDDDEKWSESNREVNLFLVAAHEFGHSLGLAHSNVREALMYPIYSYVNPATFRLSEDDRRGIQKLYGKKSSNF</sequence>
<dbReference type="SUPFAM" id="SSF47090">
    <property type="entry name" value="PGBD-like"/>
    <property type="match status" value="1"/>
</dbReference>
<dbReference type="Pfam" id="PF00413">
    <property type="entry name" value="Peptidase_M10"/>
    <property type="match status" value="1"/>
</dbReference>
<evidence type="ECO:0000256" key="13">
    <source>
        <dbReference type="PIRSR" id="PIRSR621190-1"/>
    </source>
</evidence>
<protein>
    <submittedName>
        <fullName evidence="16">Matrilysin</fullName>
    </submittedName>
</protein>
<feature type="binding site" evidence="14">
    <location>
        <position position="418"/>
    </location>
    <ligand>
        <name>Ca(2+)</name>
        <dbReference type="ChEBI" id="CHEBI:29108"/>
        <label>3</label>
    </ligand>
</feature>
<keyword evidence="3" id="KW-0964">Secreted</keyword>
<comment type="similarity">
    <text evidence="2">Belongs to the peptidase M10A family.</text>
</comment>
<feature type="binding site" description="in inhibited form" evidence="14">
    <location>
        <position position="334"/>
    </location>
    <ligand>
        <name>Zn(2+)</name>
        <dbReference type="ChEBI" id="CHEBI:29105"/>
        <label>2</label>
        <note>catalytic</note>
    </ligand>
</feature>
<comment type="caution">
    <text evidence="16">The sequence shown here is derived from an EMBL/GenBank/DDBJ whole genome shotgun (WGS) entry which is preliminary data.</text>
</comment>
<evidence type="ECO:0000256" key="11">
    <source>
        <dbReference type="ARBA" id="ARBA00023049"/>
    </source>
</evidence>
<feature type="binding site" evidence="14">
    <location>
        <position position="460"/>
    </location>
    <ligand>
        <name>Zn(2+)</name>
        <dbReference type="ChEBI" id="CHEBI:29105"/>
        <label>2</label>
        <note>catalytic</note>
    </ligand>
</feature>
<dbReference type="PRINTS" id="PR00138">
    <property type="entry name" value="MATRIXIN"/>
</dbReference>
<comment type="subcellular location">
    <subcellularLocation>
        <location evidence="1">Secreted</location>
        <location evidence="1">Extracellular space</location>
        <location evidence="1">Extracellular matrix</location>
    </subcellularLocation>
</comment>
<evidence type="ECO:0000256" key="2">
    <source>
        <dbReference type="ARBA" id="ARBA00010370"/>
    </source>
</evidence>
<feature type="binding site" evidence="14">
    <location>
        <position position="434"/>
    </location>
    <ligand>
        <name>Ca(2+)</name>
        <dbReference type="ChEBI" id="CHEBI:29108"/>
        <label>2</label>
    </ligand>
</feature>
<dbReference type="SMART" id="SM00235">
    <property type="entry name" value="ZnMc"/>
    <property type="match status" value="1"/>
</dbReference>
<dbReference type="FunFam" id="3.40.390.10:FF:000007">
    <property type="entry name" value="Collagenase 3"/>
    <property type="match status" value="1"/>
</dbReference>
<name>A0ABC9W737_GRUJA</name>
<keyword evidence="4" id="KW-0272">Extracellular matrix</keyword>
<evidence type="ECO:0000313" key="17">
    <source>
        <dbReference type="Proteomes" id="UP001623348"/>
    </source>
</evidence>
<evidence type="ECO:0000256" key="4">
    <source>
        <dbReference type="ARBA" id="ARBA00022530"/>
    </source>
</evidence>
<keyword evidence="7" id="KW-0732">Signal</keyword>
<dbReference type="GO" id="GO:0046872">
    <property type="term" value="F:metal ion binding"/>
    <property type="evidence" value="ECO:0007669"/>
    <property type="project" value="UniProtKB-KW"/>
</dbReference>
<comment type="cofactor">
    <cofactor evidence="14">
        <name>Ca(2+)</name>
        <dbReference type="ChEBI" id="CHEBI:29108"/>
    </cofactor>
    <text evidence="14">Can bind about 5 Ca(2+) ions per subunit.</text>
</comment>
<feature type="active site" evidence="13">
    <location>
        <position position="461"/>
    </location>
</feature>
<feature type="binding site" evidence="14">
    <location>
        <position position="436"/>
    </location>
    <ligand>
        <name>Ca(2+)</name>
        <dbReference type="ChEBI" id="CHEBI:29108"/>
        <label>2</label>
    </ligand>
</feature>
<evidence type="ECO:0000256" key="14">
    <source>
        <dbReference type="PIRSR" id="PIRSR621190-2"/>
    </source>
</evidence>
<gene>
    <name evidence="16" type="ORF">GRJ2_000526500</name>
</gene>
<feature type="binding site" evidence="14">
    <location>
        <position position="441"/>
    </location>
    <ligand>
        <name>Ca(2+)</name>
        <dbReference type="ChEBI" id="CHEBI:29108"/>
        <label>1</label>
    </ligand>
</feature>
<dbReference type="InterPro" id="IPR006026">
    <property type="entry name" value="Peptidase_Metallo"/>
</dbReference>
<evidence type="ECO:0000313" key="16">
    <source>
        <dbReference type="EMBL" id="GAB0180612.1"/>
    </source>
</evidence>
<feature type="binding site" evidence="14">
    <location>
        <position position="443"/>
    </location>
    <ligand>
        <name>Ca(2+)</name>
        <dbReference type="ChEBI" id="CHEBI:29108"/>
        <label>3</label>
    </ligand>
</feature>
<feature type="binding site" evidence="14">
    <location>
        <position position="400"/>
    </location>
    <ligand>
        <name>Ca(2+)</name>
        <dbReference type="ChEBI" id="CHEBI:29108"/>
        <label>2</label>
    </ligand>
</feature>
<dbReference type="InterPro" id="IPR021158">
    <property type="entry name" value="Pept_M10A_Zn_BS"/>
</dbReference>
<keyword evidence="10 14" id="KW-0106">Calcium</keyword>
<feature type="binding site" evidence="14">
    <location>
        <position position="410"/>
    </location>
    <ligand>
        <name>Zn(2+)</name>
        <dbReference type="ChEBI" id="CHEBI:29105"/>
        <label>1</label>
    </ligand>
</feature>
<keyword evidence="17" id="KW-1185">Reference proteome</keyword>
<feature type="binding site" evidence="14">
    <location>
        <position position="417"/>
    </location>
    <ligand>
        <name>Ca(2+)</name>
        <dbReference type="ChEBI" id="CHEBI:29108"/>
        <label>3</label>
    </ligand>
</feature>
<feature type="binding site" evidence="14">
    <location>
        <position position="438"/>
    </location>
    <ligand>
        <name>Zn(2+)</name>
        <dbReference type="ChEBI" id="CHEBI:29105"/>
        <label>1</label>
    </ligand>
</feature>
<keyword evidence="8" id="KW-0378">Hydrolase</keyword>
<reference evidence="16 17" key="1">
    <citation type="submission" date="2024-06" db="EMBL/GenBank/DDBJ databases">
        <title>The draft genome of Grus japonensis, version 3.</title>
        <authorList>
            <person name="Nabeshima K."/>
            <person name="Suzuki S."/>
            <person name="Onuma M."/>
        </authorList>
    </citation>
    <scope>NUCLEOTIDE SEQUENCE [LARGE SCALE GENOMIC DNA]</scope>
    <source>
        <strain evidence="16 17">451A</strain>
    </source>
</reference>
<dbReference type="GO" id="GO:0006508">
    <property type="term" value="P:proteolysis"/>
    <property type="evidence" value="ECO:0007669"/>
    <property type="project" value="UniProtKB-KW"/>
</dbReference>
<evidence type="ECO:0000256" key="8">
    <source>
        <dbReference type="ARBA" id="ARBA00022801"/>
    </source>
</evidence>
<dbReference type="GO" id="GO:0008237">
    <property type="term" value="F:metallopeptidase activity"/>
    <property type="evidence" value="ECO:0007669"/>
    <property type="project" value="UniProtKB-KW"/>
</dbReference>
<keyword evidence="11" id="KW-0482">Metalloprotease</keyword>
<dbReference type="AlphaFoldDB" id="A0ABC9W737"/>
<feature type="binding site" evidence="14">
    <location>
        <position position="425"/>
    </location>
    <ligand>
        <name>Zn(2+)</name>
        <dbReference type="ChEBI" id="CHEBI:29105"/>
        <label>1</label>
    </ligand>
</feature>
<feature type="binding site" evidence="14">
    <location>
        <position position="440"/>
    </location>
    <ligand>
        <name>Ca(2+)</name>
        <dbReference type="ChEBI" id="CHEBI:29108"/>
        <label>3</label>
    </ligand>
</feature>
<dbReference type="Pfam" id="PF01471">
    <property type="entry name" value="PG_binding_1"/>
    <property type="match status" value="1"/>
</dbReference>
<feature type="binding site" evidence="14">
    <location>
        <position position="443"/>
    </location>
    <ligand>
        <name>Ca(2+)</name>
        <dbReference type="ChEBI" id="CHEBI:29108"/>
        <label>1</label>
    </ligand>
</feature>
<dbReference type="InterPro" id="IPR002477">
    <property type="entry name" value="Peptidoglycan-bd-like"/>
</dbReference>
<keyword evidence="6 14" id="KW-0479">Metal-binding</keyword>
<keyword evidence="5" id="KW-0645">Protease</keyword>
<feature type="binding site" evidence="14">
    <location>
        <position position="464"/>
    </location>
    <ligand>
        <name>Zn(2+)</name>
        <dbReference type="ChEBI" id="CHEBI:29105"/>
        <label>2</label>
        <note>catalytic</note>
    </ligand>
</feature>
<evidence type="ECO:0000256" key="12">
    <source>
        <dbReference type="ARBA" id="ARBA00023145"/>
    </source>
</evidence>
<feature type="binding site" evidence="14">
    <location>
        <position position="478"/>
    </location>
    <ligand>
        <name>Zn(2+)</name>
        <dbReference type="ChEBI" id="CHEBI:29105"/>
        <label>2</label>
        <note>catalytic</note>
    </ligand>
</feature>
<dbReference type="Gene3D" id="3.40.390.10">
    <property type="entry name" value="Collagenase (Catalytic Domain)"/>
    <property type="match status" value="1"/>
</dbReference>
<dbReference type="PANTHER" id="PTHR10201">
    <property type="entry name" value="MATRIX METALLOPROTEINASE"/>
    <property type="match status" value="1"/>
</dbReference>
<proteinExistence type="inferred from homology"/>
<evidence type="ECO:0000256" key="10">
    <source>
        <dbReference type="ARBA" id="ARBA00022837"/>
    </source>
</evidence>
<dbReference type="Proteomes" id="UP001623348">
    <property type="component" value="Unassembled WGS sequence"/>
</dbReference>
<accession>A0ABC9W737</accession>
<evidence type="ECO:0000256" key="6">
    <source>
        <dbReference type="ARBA" id="ARBA00022723"/>
    </source>
</evidence>
<evidence type="ECO:0000256" key="3">
    <source>
        <dbReference type="ARBA" id="ARBA00022525"/>
    </source>
</evidence>
<dbReference type="SUPFAM" id="SSF55486">
    <property type="entry name" value="Metalloproteases ('zincins'), catalytic domain"/>
    <property type="match status" value="1"/>
</dbReference>
<keyword evidence="9 14" id="KW-0862">Zinc</keyword>
<dbReference type="InterPro" id="IPR001818">
    <property type="entry name" value="Pept_M10_metallopeptidase"/>
</dbReference>
<comment type="cofactor">
    <cofactor evidence="14">
        <name>Zn(2+)</name>
        <dbReference type="ChEBI" id="CHEBI:29105"/>
    </cofactor>
    <text evidence="14">Binds 2 Zn(2+) ions per subunit.</text>
</comment>
<feature type="binding site" evidence="14">
    <location>
        <position position="366"/>
    </location>
    <ligand>
        <name>Ca(2+)</name>
        <dbReference type="ChEBI" id="CHEBI:29108"/>
        <label>1</label>
    </ligand>
</feature>
<dbReference type="InterPro" id="IPR024079">
    <property type="entry name" value="MetalloPept_cat_dom_sf"/>
</dbReference>
<evidence type="ECO:0000256" key="7">
    <source>
        <dbReference type="ARBA" id="ARBA00022729"/>
    </source>
</evidence>
<keyword evidence="12" id="KW-0865">Zymogen</keyword>
<dbReference type="PROSITE" id="PS00546">
    <property type="entry name" value="CYSTEINE_SWITCH"/>
    <property type="match status" value="1"/>
</dbReference>
<organism evidence="16 17">
    <name type="scientific">Grus japonensis</name>
    <name type="common">Japanese crane</name>
    <name type="synonym">Red-crowned crane</name>
    <dbReference type="NCBI Taxonomy" id="30415"/>
    <lineage>
        <taxon>Eukaryota</taxon>
        <taxon>Metazoa</taxon>
        <taxon>Chordata</taxon>
        <taxon>Craniata</taxon>
        <taxon>Vertebrata</taxon>
        <taxon>Euteleostomi</taxon>
        <taxon>Archelosauria</taxon>
        <taxon>Archosauria</taxon>
        <taxon>Dinosauria</taxon>
        <taxon>Saurischia</taxon>
        <taxon>Theropoda</taxon>
        <taxon>Coelurosauria</taxon>
        <taxon>Aves</taxon>
        <taxon>Neognathae</taxon>
        <taxon>Neoaves</taxon>
        <taxon>Gruiformes</taxon>
        <taxon>Gruidae</taxon>
        <taxon>Grus</taxon>
    </lineage>
</organism>
<evidence type="ECO:0000256" key="9">
    <source>
        <dbReference type="ARBA" id="ARBA00022833"/>
    </source>
</evidence>
<feature type="domain" description="Peptidase metallopeptidase" evidence="15">
    <location>
        <begin position="347"/>
        <end position="506"/>
    </location>
</feature>
<dbReference type="InterPro" id="IPR033739">
    <property type="entry name" value="M10A_MMP"/>
</dbReference>
<dbReference type="InterPro" id="IPR021190">
    <property type="entry name" value="Pept_M10A"/>
</dbReference>
<feature type="binding site" evidence="14">
    <location>
        <position position="470"/>
    </location>
    <ligand>
        <name>Zn(2+)</name>
        <dbReference type="ChEBI" id="CHEBI:29105"/>
        <label>2</label>
        <note>catalytic</note>
    </ligand>
</feature>
<dbReference type="CDD" id="cd04278">
    <property type="entry name" value="ZnMc_MMP"/>
    <property type="match status" value="1"/>
</dbReference>
<evidence type="ECO:0000256" key="5">
    <source>
        <dbReference type="ARBA" id="ARBA00022670"/>
    </source>
</evidence>
<dbReference type="InterPro" id="IPR036365">
    <property type="entry name" value="PGBD-like_sf"/>
</dbReference>